<reference evidence="1" key="1">
    <citation type="journal article" date="2020" name="Nature">
        <title>Giant virus diversity and host interactions through global metagenomics.</title>
        <authorList>
            <person name="Schulz F."/>
            <person name="Roux S."/>
            <person name="Paez-Espino D."/>
            <person name="Jungbluth S."/>
            <person name="Walsh D.A."/>
            <person name="Denef V.J."/>
            <person name="McMahon K.D."/>
            <person name="Konstantinidis K.T."/>
            <person name="Eloe-Fadrosh E.A."/>
            <person name="Kyrpides N.C."/>
            <person name="Woyke T."/>
        </authorList>
    </citation>
    <scope>NUCLEOTIDE SEQUENCE</scope>
    <source>
        <strain evidence="1">GVMAG-S-1101182-85</strain>
    </source>
</reference>
<accession>A0A6C0K8S3</accession>
<dbReference type="EMBL" id="MN740827">
    <property type="protein sequence ID" value="QHU13823.1"/>
    <property type="molecule type" value="Genomic_DNA"/>
</dbReference>
<evidence type="ECO:0000313" key="1">
    <source>
        <dbReference type="EMBL" id="QHU13823.1"/>
    </source>
</evidence>
<protein>
    <recommendedName>
        <fullName evidence="2">mRNA capping enzyme adenylation domain-containing protein</fullName>
    </recommendedName>
</protein>
<organism evidence="1">
    <name type="scientific">viral metagenome</name>
    <dbReference type="NCBI Taxonomy" id="1070528"/>
    <lineage>
        <taxon>unclassified sequences</taxon>
        <taxon>metagenomes</taxon>
        <taxon>organismal metagenomes</taxon>
    </lineage>
</organism>
<proteinExistence type="predicted"/>
<evidence type="ECO:0008006" key="2">
    <source>
        <dbReference type="Google" id="ProtNLM"/>
    </source>
</evidence>
<name>A0A6C0K8S3_9ZZZZ</name>
<sequence>MSHQKSLKTSKLQQEGIRFLNPNPNERNWVQRIPEVFPDVLRAPAVPYRSDRDDSRLRSNRYVTFARPYRGHQGYLIIGPEQRPLVINESQPNRSQVLPMRLDREAITASWVFGVSIYQSEGLLLLEDCIVANGEQIRSSKPYSERIALVHKFATHIWFADKHFQLEWEIRVVPVYSLSEVKIALQEVNGGNLCLMPELPTLRLLKVIQQASRPEPGLVASKNLKEGQQCLICLPVIGKPDVYELRANDGSNKDLGRASVQTLALSKLLAAKSATEKSWLTLAEWNEDFEAFTITSIL</sequence>
<dbReference type="AlphaFoldDB" id="A0A6C0K8S3"/>